<comment type="similarity">
    <text evidence="2">Belongs to the UPF0389 family.</text>
</comment>
<dbReference type="InterPro" id="IPR009432">
    <property type="entry name" value="DUF1075"/>
</dbReference>
<gene>
    <name evidence="8" type="ORF">Bhyg_06053</name>
</gene>
<feature type="region of interest" description="Disordered" evidence="6">
    <location>
        <begin position="28"/>
        <end position="48"/>
    </location>
</feature>
<dbReference type="PANTHER" id="PTHR13674:SF5">
    <property type="entry name" value="UPF0389 PROTEIN CG9231"/>
    <property type="match status" value="1"/>
</dbReference>
<keyword evidence="5 7" id="KW-0472">Membrane</keyword>
<comment type="subcellular location">
    <subcellularLocation>
        <location evidence="1">Membrane</location>
        <topology evidence="1">Single-pass membrane protein</topology>
    </subcellularLocation>
</comment>
<name>A0A9Q0MZU2_9DIPT</name>
<evidence type="ECO:0000313" key="8">
    <source>
        <dbReference type="EMBL" id="KAJ6641118.1"/>
    </source>
</evidence>
<keyword evidence="9" id="KW-1185">Reference proteome</keyword>
<dbReference type="OrthoDB" id="8193498at2759"/>
<dbReference type="PANTHER" id="PTHR13674">
    <property type="entry name" value="GROWTH AND TRANSFORMATION-DEPENDENT PROTEIN"/>
    <property type="match status" value="1"/>
</dbReference>
<proteinExistence type="inferred from homology"/>
<evidence type="ECO:0000256" key="5">
    <source>
        <dbReference type="ARBA" id="ARBA00023136"/>
    </source>
</evidence>
<evidence type="ECO:0000256" key="2">
    <source>
        <dbReference type="ARBA" id="ARBA00007363"/>
    </source>
</evidence>
<sequence>MSLVRNIRTALRGTLAYKSPISWTRLLSSTPTPVKPESSKPISEGSDTGVRAIHKPDNLEKKFLVWTGKYKSVEEVPEYVSPQVMERTRNKIRIKVANIMVCLTILGCIGAIYSGKKAAESGESVEKMNLDWHKKYNEDAAKSASK</sequence>
<keyword evidence="4 7" id="KW-1133">Transmembrane helix</keyword>
<keyword evidence="3 7" id="KW-0812">Transmembrane</keyword>
<evidence type="ECO:0000313" key="9">
    <source>
        <dbReference type="Proteomes" id="UP001151699"/>
    </source>
</evidence>
<evidence type="ECO:0000256" key="4">
    <source>
        <dbReference type="ARBA" id="ARBA00022989"/>
    </source>
</evidence>
<comment type="caution">
    <text evidence="8">The sequence shown here is derived from an EMBL/GenBank/DDBJ whole genome shotgun (WGS) entry which is preliminary data.</text>
</comment>
<dbReference type="GO" id="GO:0016020">
    <property type="term" value="C:membrane"/>
    <property type="evidence" value="ECO:0007669"/>
    <property type="project" value="UniProtKB-SubCell"/>
</dbReference>
<evidence type="ECO:0000256" key="7">
    <source>
        <dbReference type="SAM" id="Phobius"/>
    </source>
</evidence>
<feature type="transmembrane region" description="Helical" evidence="7">
    <location>
        <begin position="96"/>
        <end position="115"/>
    </location>
</feature>
<dbReference type="Proteomes" id="UP001151699">
    <property type="component" value="Chromosome B"/>
</dbReference>
<evidence type="ECO:0000256" key="1">
    <source>
        <dbReference type="ARBA" id="ARBA00004167"/>
    </source>
</evidence>
<reference evidence="8" key="1">
    <citation type="submission" date="2022-07" db="EMBL/GenBank/DDBJ databases">
        <authorList>
            <person name="Trinca V."/>
            <person name="Uliana J.V.C."/>
            <person name="Torres T.T."/>
            <person name="Ward R.J."/>
            <person name="Monesi N."/>
        </authorList>
    </citation>
    <scope>NUCLEOTIDE SEQUENCE</scope>
    <source>
        <strain evidence="8">HSMRA1968</strain>
        <tissue evidence="8">Whole embryos</tissue>
    </source>
</reference>
<dbReference type="EMBL" id="WJQU01000002">
    <property type="protein sequence ID" value="KAJ6641118.1"/>
    <property type="molecule type" value="Genomic_DNA"/>
</dbReference>
<evidence type="ECO:0000256" key="3">
    <source>
        <dbReference type="ARBA" id="ARBA00022692"/>
    </source>
</evidence>
<evidence type="ECO:0000256" key="6">
    <source>
        <dbReference type="SAM" id="MobiDB-lite"/>
    </source>
</evidence>
<organism evidence="8 9">
    <name type="scientific">Pseudolycoriella hygida</name>
    <dbReference type="NCBI Taxonomy" id="35572"/>
    <lineage>
        <taxon>Eukaryota</taxon>
        <taxon>Metazoa</taxon>
        <taxon>Ecdysozoa</taxon>
        <taxon>Arthropoda</taxon>
        <taxon>Hexapoda</taxon>
        <taxon>Insecta</taxon>
        <taxon>Pterygota</taxon>
        <taxon>Neoptera</taxon>
        <taxon>Endopterygota</taxon>
        <taxon>Diptera</taxon>
        <taxon>Nematocera</taxon>
        <taxon>Sciaroidea</taxon>
        <taxon>Sciaridae</taxon>
        <taxon>Pseudolycoriella</taxon>
    </lineage>
</organism>
<dbReference type="AlphaFoldDB" id="A0A9Q0MZU2"/>
<accession>A0A9Q0MZU2</accession>
<protein>
    <submittedName>
        <fullName evidence="8">UPF0389 protein</fullName>
    </submittedName>
</protein>
<dbReference type="Pfam" id="PF06388">
    <property type="entry name" value="DUF1075"/>
    <property type="match status" value="1"/>
</dbReference>